<accession>A0ABW3FG42</accession>
<feature type="transmembrane region" description="Helical" evidence="5">
    <location>
        <begin position="167"/>
        <end position="196"/>
    </location>
</feature>
<comment type="caution">
    <text evidence="7">The sequence shown here is derived from an EMBL/GenBank/DDBJ whole genome shotgun (WGS) entry which is preliminary data.</text>
</comment>
<keyword evidence="4 5" id="KW-0472">Membrane</keyword>
<dbReference type="Gene3D" id="1.20.1560.10">
    <property type="entry name" value="ABC transporter type 1, transmembrane domain"/>
    <property type="match status" value="2"/>
</dbReference>
<evidence type="ECO:0000259" key="6">
    <source>
        <dbReference type="PROSITE" id="PS50929"/>
    </source>
</evidence>
<dbReference type="Proteomes" id="UP001597101">
    <property type="component" value="Unassembled WGS sequence"/>
</dbReference>
<evidence type="ECO:0000256" key="2">
    <source>
        <dbReference type="ARBA" id="ARBA00022692"/>
    </source>
</evidence>
<dbReference type="RefSeq" id="WP_377212709.1">
    <property type="nucleotide sequence ID" value="NZ_JBHTJV010000009.1"/>
</dbReference>
<dbReference type="EMBL" id="JBHTJV010000009">
    <property type="protein sequence ID" value="MFD0916864.1"/>
    <property type="molecule type" value="Genomic_DNA"/>
</dbReference>
<dbReference type="CDD" id="cd07346">
    <property type="entry name" value="ABC_6TM_exporters"/>
    <property type="match status" value="1"/>
</dbReference>
<protein>
    <submittedName>
        <fullName evidence="7">ABC transporter transmembrane domain-containing protein</fullName>
    </submittedName>
</protein>
<dbReference type="SUPFAM" id="SSF90123">
    <property type="entry name" value="ABC transporter transmembrane region"/>
    <property type="match status" value="1"/>
</dbReference>
<sequence>MAVPFSKPHAIKSSSDDAAASNIWKFAVRMGGRHQVFICLLSLVVAAVSVAPIELQKRIVNDAIEPRNLDMLITLGALFLAAILLRRVLKFLFAVYQDWLSQSAIVYCRKHLIGLQLGKIGAAAASDSHQGDSDSGQTVSVVQSEIDKVGRFVGTGLSDPVADGAKLLFVFGYMLVVDPMVTVVAMAFFIPQFLFVPLMQKVLNRLIREKTDHVRDMSDRISSLDASDSDVPEGTSQVIADIFSNEMKSTFYKQLIKAGINILNSLAPLSVLVFGGYLFIQGETSLGVIVAFVSGFEQMAAPTRALVQYYRVASIKNEQHEKIAHWIDDRVLASRR</sequence>
<dbReference type="InterPro" id="IPR011527">
    <property type="entry name" value="ABC1_TM_dom"/>
</dbReference>
<name>A0ABW3FG42_9HYPH</name>
<comment type="subcellular location">
    <subcellularLocation>
        <location evidence="1">Cell membrane</location>
        <topology evidence="1">Multi-pass membrane protein</topology>
    </subcellularLocation>
</comment>
<keyword evidence="3 5" id="KW-1133">Transmembrane helix</keyword>
<gene>
    <name evidence="7" type="ORF">ACFQ14_10640</name>
</gene>
<evidence type="ECO:0000313" key="7">
    <source>
        <dbReference type="EMBL" id="MFD0916864.1"/>
    </source>
</evidence>
<evidence type="ECO:0000256" key="3">
    <source>
        <dbReference type="ARBA" id="ARBA00022989"/>
    </source>
</evidence>
<evidence type="ECO:0000256" key="4">
    <source>
        <dbReference type="ARBA" id="ARBA00023136"/>
    </source>
</evidence>
<feature type="transmembrane region" description="Helical" evidence="5">
    <location>
        <begin position="258"/>
        <end position="280"/>
    </location>
</feature>
<keyword evidence="2 5" id="KW-0812">Transmembrane</keyword>
<evidence type="ECO:0000313" key="8">
    <source>
        <dbReference type="Proteomes" id="UP001597101"/>
    </source>
</evidence>
<evidence type="ECO:0000256" key="1">
    <source>
        <dbReference type="ARBA" id="ARBA00004651"/>
    </source>
</evidence>
<organism evidence="7 8">
    <name type="scientific">Pseudahrensia aquimaris</name>
    <dbReference type="NCBI Taxonomy" id="744461"/>
    <lineage>
        <taxon>Bacteria</taxon>
        <taxon>Pseudomonadati</taxon>
        <taxon>Pseudomonadota</taxon>
        <taxon>Alphaproteobacteria</taxon>
        <taxon>Hyphomicrobiales</taxon>
        <taxon>Ahrensiaceae</taxon>
        <taxon>Pseudahrensia</taxon>
    </lineage>
</organism>
<feature type="domain" description="ABC transmembrane type-1" evidence="6">
    <location>
        <begin position="36"/>
        <end position="310"/>
    </location>
</feature>
<keyword evidence="8" id="KW-1185">Reference proteome</keyword>
<dbReference type="PROSITE" id="PS50929">
    <property type="entry name" value="ABC_TM1F"/>
    <property type="match status" value="1"/>
</dbReference>
<dbReference type="Pfam" id="PF00664">
    <property type="entry name" value="ABC_membrane"/>
    <property type="match status" value="1"/>
</dbReference>
<evidence type="ECO:0000256" key="5">
    <source>
        <dbReference type="SAM" id="Phobius"/>
    </source>
</evidence>
<reference evidence="8" key="1">
    <citation type="journal article" date="2019" name="Int. J. Syst. Evol. Microbiol.">
        <title>The Global Catalogue of Microorganisms (GCM) 10K type strain sequencing project: providing services to taxonomists for standard genome sequencing and annotation.</title>
        <authorList>
            <consortium name="The Broad Institute Genomics Platform"/>
            <consortium name="The Broad Institute Genome Sequencing Center for Infectious Disease"/>
            <person name="Wu L."/>
            <person name="Ma J."/>
        </authorList>
    </citation>
    <scope>NUCLEOTIDE SEQUENCE [LARGE SCALE GENOMIC DNA]</scope>
    <source>
        <strain evidence="8">CCUG 60023</strain>
    </source>
</reference>
<dbReference type="InterPro" id="IPR036640">
    <property type="entry name" value="ABC1_TM_sf"/>
</dbReference>
<feature type="transmembrane region" description="Helical" evidence="5">
    <location>
        <begin position="34"/>
        <end position="51"/>
    </location>
</feature>
<feature type="transmembrane region" description="Helical" evidence="5">
    <location>
        <begin position="72"/>
        <end position="89"/>
    </location>
</feature>
<proteinExistence type="predicted"/>